<organism evidence="1 4">
    <name type="scientific">Enterococcus gallinarum</name>
    <dbReference type="NCBI Taxonomy" id="1353"/>
    <lineage>
        <taxon>Bacteria</taxon>
        <taxon>Bacillati</taxon>
        <taxon>Bacillota</taxon>
        <taxon>Bacilli</taxon>
        <taxon>Lactobacillales</taxon>
        <taxon>Enterococcaceae</taxon>
        <taxon>Enterococcus</taxon>
    </lineage>
</organism>
<evidence type="ECO:0000313" key="1">
    <source>
        <dbReference type="EMBL" id="MDT2691396.1"/>
    </source>
</evidence>
<gene>
    <name evidence="2" type="ORF">NCTC12360_01548</name>
    <name evidence="1" type="ORF">P7E30_14565</name>
</gene>
<dbReference type="RefSeq" id="WP_225585929.1">
    <property type="nucleotide sequence ID" value="NZ_CP050485.1"/>
</dbReference>
<dbReference type="NCBIfam" id="NF042930">
    <property type="entry name" value="EF0163_fam"/>
    <property type="match status" value="1"/>
</dbReference>
<dbReference type="EMBL" id="UFYW01000001">
    <property type="protein sequence ID" value="STD83088.1"/>
    <property type="molecule type" value="Genomic_DNA"/>
</dbReference>
<dbReference type="Proteomes" id="UP000254807">
    <property type="component" value="Unassembled WGS sequence"/>
</dbReference>
<evidence type="ECO:0000313" key="3">
    <source>
        <dbReference type="Proteomes" id="UP000254807"/>
    </source>
</evidence>
<dbReference type="Proteomes" id="UP001183682">
    <property type="component" value="Unassembled WGS sequence"/>
</dbReference>
<name>A0A366U5A7_ENTGA</name>
<keyword evidence="3" id="KW-1185">Reference proteome</keyword>
<sequence>MKKYYFFFLSCFCLFGLTSCGWIFSEEKTEVSLISKEKMIQAESSSKESKRNQEDKTECNISEEIQYLLKNFGRKWVNYTDIYERNQSVKNYLTDRCIKENGIDNDPHVQYKTIGRIHTITQDVIQSDQYLLFGEETTNEITRFVLLQIKVDQEVQKIDKIKIYYVRSAY</sequence>
<reference evidence="2 3" key="1">
    <citation type="submission" date="2018-06" db="EMBL/GenBank/DDBJ databases">
        <authorList>
            <consortium name="Pathogen Informatics"/>
            <person name="Doyle S."/>
        </authorList>
    </citation>
    <scope>NUCLEOTIDE SEQUENCE [LARGE SCALE GENOMIC DNA]</scope>
    <source>
        <strain evidence="2 3">NCTC12360</strain>
    </source>
</reference>
<proteinExistence type="predicted"/>
<protein>
    <submittedName>
        <fullName evidence="2">Lipoprotein</fullName>
    </submittedName>
</protein>
<dbReference type="PROSITE" id="PS51257">
    <property type="entry name" value="PROKAR_LIPOPROTEIN"/>
    <property type="match status" value="1"/>
</dbReference>
<evidence type="ECO:0000313" key="2">
    <source>
        <dbReference type="EMBL" id="STD83088.1"/>
    </source>
</evidence>
<dbReference type="EMBL" id="JARPZN010000013">
    <property type="protein sequence ID" value="MDT2691396.1"/>
    <property type="molecule type" value="Genomic_DNA"/>
</dbReference>
<accession>A0A366U5A7</accession>
<reference evidence="1" key="2">
    <citation type="submission" date="2023-03" db="EMBL/GenBank/DDBJ databases">
        <authorList>
            <person name="Shen W."/>
            <person name="Cai J."/>
        </authorList>
    </citation>
    <scope>NUCLEOTIDE SEQUENCE</scope>
    <source>
        <strain evidence="1">K69-2</strain>
    </source>
</reference>
<evidence type="ECO:0000313" key="4">
    <source>
        <dbReference type="Proteomes" id="UP001183682"/>
    </source>
</evidence>
<keyword evidence="2" id="KW-0449">Lipoprotein</keyword>
<dbReference type="InterPro" id="IPR049982">
    <property type="entry name" value="EF0163-like"/>
</dbReference>
<dbReference type="AlphaFoldDB" id="A0A366U5A7"/>